<feature type="domain" description="O-antigen ligase-related" evidence="6">
    <location>
        <begin position="207"/>
        <end position="382"/>
    </location>
</feature>
<evidence type="ECO:0000256" key="3">
    <source>
        <dbReference type="ARBA" id="ARBA00022989"/>
    </source>
</evidence>
<dbReference type="InterPro" id="IPR051533">
    <property type="entry name" value="WaaL-like"/>
</dbReference>
<dbReference type="EMBL" id="AYZJ01000043">
    <property type="protein sequence ID" value="KRN21634.1"/>
    <property type="molecule type" value="Genomic_DNA"/>
</dbReference>
<feature type="transmembrane region" description="Helical" evidence="5">
    <location>
        <begin position="252"/>
        <end position="270"/>
    </location>
</feature>
<keyword evidence="3 5" id="KW-1133">Transmembrane helix</keyword>
<evidence type="ECO:0000256" key="5">
    <source>
        <dbReference type="SAM" id="Phobius"/>
    </source>
</evidence>
<dbReference type="PANTHER" id="PTHR37422:SF13">
    <property type="entry name" value="LIPOPOLYSACCHARIDE BIOSYNTHESIS PROTEIN PA4999-RELATED"/>
    <property type="match status" value="1"/>
</dbReference>
<accession>A0A0R2EZ09</accession>
<feature type="transmembrane region" description="Helical" evidence="5">
    <location>
        <begin position="12"/>
        <end position="29"/>
    </location>
</feature>
<dbReference type="Proteomes" id="UP000050865">
    <property type="component" value="Unassembled WGS sequence"/>
</dbReference>
<keyword evidence="8" id="KW-1185">Reference proteome</keyword>
<dbReference type="Pfam" id="PF04932">
    <property type="entry name" value="Wzy_C"/>
    <property type="match status" value="1"/>
</dbReference>
<proteinExistence type="predicted"/>
<protein>
    <recommendedName>
        <fullName evidence="6">O-antigen ligase-related domain-containing protein</fullName>
    </recommendedName>
</protein>
<evidence type="ECO:0000259" key="6">
    <source>
        <dbReference type="Pfam" id="PF04932"/>
    </source>
</evidence>
<sequence length="460" mass="51899">MQRLIGYNKPLTRIFILSFEIALLLRMNILESLVSSKFDSALFAIVALFGALVVLTNLAEWFTNREIPNVWLVLIILAMVVSTLLVPEASLISNGKMVIWQVLYFFAVFYVGKHEDPQLLRWFENILFVYWTISVIGSLFLFFVNYSYTASLSKIYYGVRIGMVQNRLYGFFVEPNFAANLSDITILLMMNRAIKAGNRARVGYCVLMAIQFLYVVLSGSRSAMLNLSLVTFIGLFLVFRYQRRFDTVFVKWLKSLGVALLGVLLVVGLSEGVKVVMPHLVVPTKIILLDKMGSQTTKKNSDVSLEREDITENGDTSNGRLSLWKSALEIGASSPVYGGSPRNFINYARKELPHTYISYAGQTPHNLFLLTLVSTGLMGLIPLVGFLIEKFWLLAKNLFKARGLDDISFIIFGLIVVDMFVFGCVMPDVIFENRIGAFCFWLFLGVVSFGPAPEQDRLEM</sequence>
<feature type="transmembrane region" description="Helical" evidence="5">
    <location>
        <begin position="71"/>
        <end position="92"/>
    </location>
</feature>
<evidence type="ECO:0000256" key="4">
    <source>
        <dbReference type="ARBA" id="ARBA00023136"/>
    </source>
</evidence>
<feature type="transmembrane region" description="Helical" evidence="5">
    <location>
        <begin position="409"/>
        <end position="429"/>
    </location>
</feature>
<dbReference type="OrthoDB" id="1903878at2"/>
<feature type="transmembrane region" description="Helical" evidence="5">
    <location>
        <begin position="201"/>
        <end position="217"/>
    </location>
</feature>
<organism evidence="7 8">
    <name type="scientific">Lacticaseibacillus camelliae DSM 22697 = JCM 13995</name>
    <dbReference type="NCBI Taxonomy" id="1423730"/>
    <lineage>
        <taxon>Bacteria</taxon>
        <taxon>Bacillati</taxon>
        <taxon>Bacillota</taxon>
        <taxon>Bacilli</taxon>
        <taxon>Lactobacillales</taxon>
        <taxon>Lactobacillaceae</taxon>
        <taxon>Lacticaseibacillus</taxon>
    </lineage>
</organism>
<dbReference type="PATRIC" id="fig|1423730.4.peg.2236"/>
<feature type="transmembrane region" description="Helical" evidence="5">
    <location>
        <begin position="41"/>
        <end position="59"/>
    </location>
</feature>
<feature type="transmembrane region" description="Helical" evidence="5">
    <location>
        <begin position="223"/>
        <end position="240"/>
    </location>
</feature>
<dbReference type="GO" id="GO:0016020">
    <property type="term" value="C:membrane"/>
    <property type="evidence" value="ECO:0007669"/>
    <property type="project" value="UniProtKB-SubCell"/>
</dbReference>
<evidence type="ECO:0000256" key="2">
    <source>
        <dbReference type="ARBA" id="ARBA00022692"/>
    </source>
</evidence>
<reference evidence="7 8" key="1">
    <citation type="journal article" date="2015" name="Genome Announc.">
        <title>Expanding the biotechnology potential of lactobacilli through comparative genomics of 213 strains and associated genera.</title>
        <authorList>
            <person name="Sun Z."/>
            <person name="Harris H.M."/>
            <person name="McCann A."/>
            <person name="Guo C."/>
            <person name="Argimon S."/>
            <person name="Zhang W."/>
            <person name="Yang X."/>
            <person name="Jeffery I.B."/>
            <person name="Cooney J.C."/>
            <person name="Kagawa T.F."/>
            <person name="Liu W."/>
            <person name="Song Y."/>
            <person name="Salvetti E."/>
            <person name="Wrobel A."/>
            <person name="Rasinkangas P."/>
            <person name="Parkhill J."/>
            <person name="Rea M.C."/>
            <person name="O'Sullivan O."/>
            <person name="Ritari J."/>
            <person name="Douillard F.P."/>
            <person name="Paul Ross R."/>
            <person name="Yang R."/>
            <person name="Briner A.E."/>
            <person name="Felis G.E."/>
            <person name="de Vos W.M."/>
            <person name="Barrangou R."/>
            <person name="Klaenhammer T.R."/>
            <person name="Caufield P.W."/>
            <person name="Cui Y."/>
            <person name="Zhang H."/>
            <person name="O'Toole P.W."/>
        </authorList>
    </citation>
    <scope>NUCLEOTIDE SEQUENCE [LARGE SCALE GENOMIC DNA]</scope>
    <source>
        <strain evidence="7 8">DSM 22697</strain>
    </source>
</reference>
<feature type="transmembrane region" description="Helical" evidence="5">
    <location>
        <begin position="126"/>
        <end position="148"/>
    </location>
</feature>
<dbReference type="InterPro" id="IPR007016">
    <property type="entry name" value="O-antigen_ligase-rel_domated"/>
</dbReference>
<name>A0A0R2EZ09_9LACO</name>
<dbReference type="AlphaFoldDB" id="A0A0R2EZ09"/>
<feature type="transmembrane region" description="Helical" evidence="5">
    <location>
        <begin position="435"/>
        <end position="452"/>
    </location>
</feature>
<comment type="subcellular location">
    <subcellularLocation>
        <location evidence="1">Membrane</location>
        <topology evidence="1">Multi-pass membrane protein</topology>
    </subcellularLocation>
</comment>
<feature type="transmembrane region" description="Helical" evidence="5">
    <location>
        <begin position="98"/>
        <end position="114"/>
    </location>
</feature>
<feature type="transmembrane region" description="Helical" evidence="5">
    <location>
        <begin position="367"/>
        <end position="388"/>
    </location>
</feature>
<dbReference type="STRING" id="1423730.FC75_GL002153"/>
<feature type="transmembrane region" description="Helical" evidence="5">
    <location>
        <begin position="168"/>
        <end position="189"/>
    </location>
</feature>
<keyword evidence="4 5" id="KW-0472">Membrane</keyword>
<gene>
    <name evidence="7" type="ORF">FC75_GL002153</name>
</gene>
<keyword evidence="2 5" id="KW-0812">Transmembrane</keyword>
<dbReference type="RefSeq" id="WP_054665106.1">
    <property type="nucleotide sequence ID" value="NZ_AYZJ01000043.1"/>
</dbReference>
<evidence type="ECO:0000313" key="8">
    <source>
        <dbReference type="Proteomes" id="UP000050865"/>
    </source>
</evidence>
<evidence type="ECO:0000313" key="7">
    <source>
        <dbReference type="EMBL" id="KRN21634.1"/>
    </source>
</evidence>
<comment type="caution">
    <text evidence="7">The sequence shown here is derived from an EMBL/GenBank/DDBJ whole genome shotgun (WGS) entry which is preliminary data.</text>
</comment>
<evidence type="ECO:0000256" key="1">
    <source>
        <dbReference type="ARBA" id="ARBA00004141"/>
    </source>
</evidence>
<dbReference type="PANTHER" id="PTHR37422">
    <property type="entry name" value="TEICHURONIC ACID BIOSYNTHESIS PROTEIN TUAE"/>
    <property type="match status" value="1"/>
</dbReference>